<reference evidence="2 3" key="1">
    <citation type="submission" date="2021-03" db="EMBL/GenBank/DDBJ databases">
        <title>Sequencing the genomes of 1000 actinobacteria strains.</title>
        <authorList>
            <person name="Klenk H.-P."/>
        </authorList>
    </citation>
    <scope>NUCLEOTIDE SEQUENCE [LARGE SCALE GENOMIC DNA]</scope>
    <source>
        <strain evidence="2 3">DSM 45516</strain>
    </source>
</reference>
<evidence type="ECO:0000313" key="3">
    <source>
        <dbReference type="Proteomes" id="UP001519325"/>
    </source>
</evidence>
<dbReference type="EMBL" id="JAGGMR010000001">
    <property type="protein sequence ID" value="MBP2192085.1"/>
    <property type="molecule type" value="Genomic_DNA"/>
</dbReference>
<feature type="transmembrane region" description="Helical" evidence="1">
    <location>
        <begin position="107"/>
        <end position="125"/>
    </location>
</feature>
<evidence type="ECO:0000313" key="2">
    <source>
        <dbReference type="EMBL" id="MBP2192085.1"/>
    </source>
</evidence>
<keyword evidence="3" id="KW-1185">Reference proteome</keyword>
<name>A0ABS4QK73_9NOCA</name>
<keyword evidence="1" id="KW-1133">Transmembrane helix</keyword>
<dbReference type="NCBIfam" id="NF046112">
    <property type="entry name" value="MSMEG_6209_Nter"/>
    <property type="match status" value="1"/>
</dbReference>
<organism evidence="2 3">
    <name type="scientific">Nocardia goodfellowii</name>
    <dbReference type="NCBI Taxonomy" id="882446"/>
    <lineage>
        <taxon>Bacteria</taxon>
        <taxon>Bacillati</taxon>
        <taxon>Actinomycetota</taxon>
        <taxon>Actinomycetes</taxon>
        <taxon>Mycobacteriales</taxon>
        <taxon>Nocardiaceae</taxon>
        <taxon>Nocardia</taxon>
    </lineage>
</organism>
<evidence type="ECO:0000256" key="1">
    <source>
        <dbReference type="SAM" id="Phobius"/>
    </source>
</evidence>
<protein>
    <submittedName>
        <fullName evidence="2">Uncharacterized protein</fullName>
    </submittedName>
</protein>
<dbReference type="Gene3D" id="1.10.8.1060">
    <property type="entry name" value="Corynebacterium glutamicum thioredoxin-dependent arsenate reductase, N-terminal domain"/>
    <property type="match status" value="1"/>
</dbReference>
<dbReference type="Proteomes" id="UP001519325">
    <property type="component" value="Unassembled WGS sequence"/>
</dbReference>
<dbReference type="RefSeq" id="WP_307869748.1">
    <property type="nucleotide sequence ID" value="NZ_JAGGMR010000001.1"/>
</dbReference>
<sequence length="464" mass="50074">MAVETVREEQAMRRLTDRLLETYAESHSVEEIHAVVGAVRTRFEGHPVREFVPILVERIVHRELAPPAQGSVIEEAAAAVEQSNAALSRADRRRVARAGFALDRRTVGVAGAVVVVAVVVVALTGRQSEPAPSAGPVLPALTVVRGVVGSEKMAFFEDSRVVEALARHGLRVNAEPAGSRQIATSVDLGAYDFAFPSSSPAAERIQRARNINTKYTPFSSPMAIATFRPIADLLTAVRVLQPGPVPTFDVARYLELVRSNTEWAHLPGNTVYPVRKNILVSTTDPRTSNSAAMYAAIASFVANDRAVVQGEPAEQAVLPTLQRLFAGQGYTENSTQGPFQEYLSAGMGPSPLVLIYEAQFVEAAVQGKTNPEMVLTYPSPTVLSRHTLVPLGGNGDRVGRLLSSDPELQRLAAEHGFRTGDATQFSKVAAEHRVPVRTELIDVVDTPTYDTLERLLDAVAASYN</sequence>
<gene>
    <name evidence="2" type="ORF">BJ987_004986</name>
</gene>
<keyword evidence="1" id="KW-0812">Transmembrane</keyword>
<keyword evidence="1" id="KW-0472">Membrane</keyword>
<accession>A0ABS4QK73</accession>
<comment type="caution">
    <text evidence="2">The sequence shown here is derived from an EMBL/GenBank/DDBJ whole genome shotgun (WGS) entry which is preliminary data.</text>
</comment>
<proteinExistence type="predicted"/>